<evidence type="ECO:0000313" key="4">
    <source>
        <dbReference type="Proteomes" id="UP001212499"/>
    </source>
</evidence>
<gene>
    <name evidence="3" type="ORF">PN457_02150</name>
</gene>
<sequence length="117" mass="13327">NFDIILLPTFETSQMSQKAKRRIRSKSVRQMLTLSHYRFKQFLKHKAFETNKVVMDVNEAYTSKTVSWTGEIIPNLGGAKFVKSPSDGRVMSRDINGARGIFLRALVDTPSLKECIC</sequence>
<keyword evidence="4" id="KW-1185">Reference proteome</keyword>
<evidence type="ECO:0000256" key="1">
    <source>
        <dbReference type="ARBA" id="ARBA00023125"/>
    </source>
</evidence>
<dbReference type="PANTHER" id="PTHR36172">
    <property type="match status" value="1"/>
</dbReference>
<dbReference type="Proteomes" id="UP001212499">
    <property type="component" value="Unassembled WGS sequence"/>
</dbReference>
<dbReference type="PANTHER" id="PTHR36172:SF1">
    <property type="entry name" value="RESOLVASE-RELATED"/>
    <property type="match status" value="1"/>
</dbReference>
<name>A0ABT5APV7_9CYAN</name>
<dbReference type="RefSeq" id="WP_271731021.1">
    <property type="nucleotide sequence ID" value="NZ_JANQDP010000031.1"/>
</dbReference>
<reference evidence="3 4" key="1">
    <citation type="submission" date="2023-01" db="EMBL/GenBank/DDBJ databases">
        <title>Genomes from the Australian National Cyanobacteria Reference Collection.</title>
        <authorList>
            <person name="Willis A."/>
            <person name="Lee E.M.F."/>
        </authorList>
    </citation>
    <scope>NUCLEOTIDE SEQUENCE [LARGE SCALE GENOMIC DNA]</scope>
    <source>
        <strain evidence="3 4">CS-1033</strain>
    </source>
</reference>
<dbReference type="EMBL" id="JAQMUH010000032">
    <property type="protein sequence ID" value="MDB9538476.1"/>
    <property type="molecule type" value="Genomic_DNA"/>
</dbReference>
<accession>A0ABT5APV7</accession>
<protein>
    <submittedName>
        <fullName evidence="3">Zinc ribbon domain-containing protein</fullName>
    </submittedName>
</protein>
<evidence type="ECO:0000259" key="2">
    <source>
        <dbReference type="Pfam" id="PF07282"/>
    </source>
</evidence>
<dbReference type="InterPro" id="IPR010095">
    <property type="entry name" value="Cas12f1-like_TNB"/>
</dbReference>
<organism evidence="3 4">
    <name type="scientific">Anabaenopsis arnoldii</name>
    <dbReference type="NCBI Taxonomy" id="2152938"/>
    <lineage>
        <taxon>Bacteria</taxon>
        <taxon>Bacillati</taxon>
        <taxon>Cyanobacteriota</taxon>
        <taxon>Cyanophyceae</taxon>
        <taxon>Nostocales</taxon>
        <taxon>Nodulariaceae</taxon>
        <taxon>Anabaenopsis</taxon>
    </lineage>
</organism>
<feature type="non-terminal residue" evidence="3">
    <location>
        <position position="1"/>
    </location>
</feature>
<dbReference type="InterPro" id="IPR051491">
    <property type="entry name" value="Recombinase/Transposase-rel"/>
</dbReference>
<feature type="domain" description="Cas12f1-like TNB" evidence="2">
    <location>
        <begin position="36"/>
        <end position="101"/>
    </location>
</feature>
<dbReference type="Pfam" id="PF07282">
    <property type="entry name" value="Cas12f1-like_TNB"/>
    <property type="match status" value="1"/>
</dbReference>
<keyword evidence="1" id="KW-0238">DNA-binding</keyword>
<proteinExistence type="predicted"/>
<evidence type="ECO:0000313" key="3">
    <source>
        <dbReference type="EMBL" id="MDB9538476.1"/>
    </source>
</evidence>
<comment type="caution">
    <text evidence="3">The sequence shown here is derived from an EMBL/GenBank/DDBJ whole genome shotgun (WGS) entry which is preliminary data.</text>
</comment>